<dbReference type="PANTHER" id="PTHR14463:SF10">
    <property type="entry name" value="LIPASE MATURATION FACTOR 1"/>
    <property type="match status" value="1"/>
</dbReference>
<feature type="transmembrane region" description="Helical" evidence="7">
    <location>
        <begin position="278"/>
        <end position="297"/>
    </location>
</feature>
<dbReference type="RefSeq" id="WP_020440791.1">
    <property type="nucleotide sequence ID" value="NC_021663.1"/>
</dbReference>
<organism evidence="10 11">
    <name type="scientific">Corynebacterium terpenotabidum Y-11</name>
    <dbReference type="NCBI Taxonomy" id="1200352"/>
    <lineage>
        <taxon>Bacteria</taxon>
        <taxon>Bacillati</taxon>
        <taxon>Actinomycetota</taxon>
        <taxon>Actinomycetes</taxon>
        <taxon>Mycobacteriales</taxon>
        <taxon>Corynebacteriaceae</taxon>
        <taxon>Corynebacterium</taxon>
    </lineage>
</organism>
<dbReference type="OrthoDB" id="9793230at2"/>
<evidence type="ECO:0000313" key="11">
    <source>
        <dbReference type="Proteomes" id="UP000014809"/>
    </source>
</evidence>
<protein>
    <recommendedName>
        <fullName evidence="12">Lipase maturation factor family protein</fullName>
    </recommendedName>
</protein>
<evidence type="ECO:0000256" key="7">
    <source>
        <dbReference type="SAM" id="Phobius"/>
    </source>
</evidence>
<proteinExistence type="inferred from homology"/>
<feature type="transmembrane region" description="Helical" evidence="7">
    <location>
        <begin position="105"/>
        <end position="122"/>
    </location>
</feature>
<dbReference type="PANTHER" id="PTHR14463">
    <property type="entry name" value="LIPASE MATURATION FACTOR"/>
    <property type="match status" value="1"/>
</dbReference>
<evidence type="ECO:0000259" key="8">
    <source>
        <dbReference type="Pfam" id="PF06762"/>
    </source>
</evidence>
<gene>
    <name evidence="10" type="ORF">A606_03895</name>
</gene>
<feature type="transmembrane region" description="Helical" evidence="7">
    <location>
        <begin position="129"/>
        <end position="151"/>
    </location>
</feature>
<comment type="subcellular location">
    <subcellularLocation>
        <location evidence="1">Endoplasmic reticulum membrane</location>
        <topology evidence="1">Multi-pass membrane protein</topology>
    </subcellularLocation>
</comment>
<keyword evidence="3 7" id="KW-0812">Transmembrane</keyword>
<dbReference type="GO" id="GO:0051604">
    <property type="term" value="P:protein maturation"/>
    <property type="evidence" value="ECO:0007669"/>
    <property type="project" value="InterPro"/>
</dbReference>
<keyword evidence="5 7" id="KW-1133">Transmembrane helix</keyword>
<evidence type="ECO:0000256" key="6">
    <source>
        <dbReference type="ARBA" id="ARBA00023136"/>
    </source>
</evidence>
<feature type="transmembrane region" description="Helical" evidence="7">
    <location>
        <begin position="15"/>
        <end position="35"/>
    </location>
</feature>
<dbReference type="InterPro" id="IPR009613">
    <property type="entry name" value="LMF"/>
</dbReference>
<keyword evidence="4" id="KW-0256">Endoplasmic reticulum</keyword>
<dbReference type="eggNOG" id="COG3011">
    <property type="taxonomic scope" value="Bacteria"/>
</dbReference>
<feature type="transmembrane region" description="Helical" evidence="7">
    <location>
        <begin position="303"/>
        <end position="325"/>
    </location>
</feature>
<feature type="domain" description="Lipase maturation factor 1/2 C-terminal" evidence="9">
    <location>
        <begin position="345"/>
        <end position="479"/>
    </location>
</feature>
<keyword evidence="6 7" id="KW-0472">Membrane</keyword>
<dbReference type="HOGENOM" id="CLU_020557_2_0_11"/>
<evidence type="ECO:0000256" key="3">
    <source>
        <dbReference type="ARBA" id="ARBA00022692"/>
    </source>
</evidence>
<dbReference type="Pfam" id="PF06762">
    <property type="entry name" value="LMF1"/>
    <property type="match status" value="1"/>
</dbReference>
<sequence length="493" mass="55280">MTGFAAVDFGMARDVLQRGIAALFFLGFLSTLLQFRPLAGEHGLLPAPAFLDRIRRAEERTGRKILRPTLFRLVRYTDRRLAALCWAGLAVAVLLILGLPQAGPPWVPMLCFLALWGGYMSVTSLGQTFYGFGWEMLLVEAGFLAAFLGSSSQPPPTLVLVLFWWLLFRLEFGAGMIKMRGGREWRDLTALMYHHETQPMPGPLSRTAHLMPRWFHRGEVIGNHITQLGVVWLLAVPLLSLLPTPVTDTAWPLVVGTAAAGVLVATQLWLVLTGNFAWLNWATIVLAFSAVGIPGSGEDADLPVWWTVLTTVVAVGYLVLSWPAARNLWSRDQVMNGSFNRWGLGNAYGAFGTVTRTRTEYVIEGTLADDPAEEDWAEYGFRGKPGAVARRPRQIAPYHLRLDWMMWFLPLGGGVDRWFVLLLRRLLEADAATLRLLACDPFNGAPPRAVRVISYRYRFTDRAEHRRTGATWVRDRRVELVGPMDLEQVRRRT</sequence>
<feature type="transmembrane region" description="Helical" evidence="7">
    <location>
        <begin position="157"/>
        <end position="177"/>
    </location>
</feature>
<feature type="transmembrane region" description="Helical" evidence="7">
    <location>
        <begin position="81"/>
        <end position="99"/>
    </location>
</feature>
<dbReference type="STRING" id="1200352.A606_03895"/>
<evidence type="ECO:0000256" key="4">
    <source>
        <dbReference type="ARBA" id="ARBA00022824"/>
    </source>
</evidence>
<reference evidence="10 11" key="1">
    <citation type="submission" date="2012-06" db="EMBL/GenBank/DDBJ databases">
        <title>Complete genome sequence of Corynebacterium terpenotabidum Y-11 (=DSM 44721).</title>
        <authorList>
            <person name="Ruckert C."/>
            <person name="Albersmeier A."/>
            <person name="Al-Dilaimi A."/>
            <person name="Szczepanowski R."/>
            <person name="Kalinowski J."/>
        </authorList>
    </citation>
    <scope>NUCLEOTIDE SEQUENCE [LARGE SCALE GENOMIC DNA]</scope>
    <source>
        <strain evidence="10 11">Y-11</strain>
    </source>
</reference>
<dbReference type="AlphaFoldDB" id="S4XIJ4"/>
<evidence type="ECO:0000313" key="10">
    <source>
        <dbReference type="EMBL" id="AGP30428.1"/>
    </source>
</evidence>
<keyword evidence="11" id="KW-1185">Reference proteome</keyword>
<evidence type="ECO:0000256" key="5">
    <source>
        <dbReference type="ARBA" id="ARBA00022989"/>
    </source>
</evidence>
<feature type="domain" description="Lipase maturation factor 1/2 N-terminal" evidence="8">
    <location>
        <begin position="130"/>
        <end position="291"/>
    </location>
</feature>
<feature type="transmembrane region" description="Helical" evidence="7">
    <location>
        <begin position="220"/>
        <end position="239"/>
    </location>
</feature>
<feature type="transmembrane region" description="Helical" evidence="7">
    <location>
        <begin position="251"/>
        <end position="271"/>
    </location>
</feature>
<dbReference type="PATRIC" id="fig|1200352.3.peg.787"/>
<dbReference type="InterPro" id="IPR057434">
    <property type="entry name" value="LMF1/2_N"/>
</dbReference>
<evidence type="ECO:0000256" key="2">
    <source>
        <dbReference type="ARBA" id="ARBA00005512"/>
    </source>
</evidence>
<dbReference type="EMBL" id="CP003696">
    <property type="protein sequence ID" value="AGP30428.1"/>
    <property type="molecule type" value="Genomic_DNA"/>
</dbReference>
<dbReference type="Proteomes" id="UP000014809">
    <property type="component" value="Chromosome"/>
</dbReference>
<dbReference type="InterPro" id="IPR057433">
    <property type="entry name" value="LMF1/2_C"/>
</dbReference>
<evidence type="ECO:0000259" key="9">
    <source>
        <dbReference type="Pfam" id="PF25179"/>
    </source>
</evidence>
<accession>S4XIJ4</accession>
<comment type="similarity">
    <text evidence="2">Belongs to the lipase maturation factor family.</text>
</comment>
<evidence type="ECO:0000256" key="1">
    <source>
        <dbReference type="ARBA" id="ARBA00004477"/>
    </source>
</evidence>
<evidence type="ECO:0008006" key="12">
    <source>
        <dbReference type="Google" id="ProtNLM"/>
    </source>
</evidence>
<dbReference type="KEGG" id="cter:A606_03895"/>
<dbReference type="Pfam" id="PF25179">
    <property type="entry name" value="LMF1_C"/>
    <property type="match status" value="1"/>
</dbReference>
<name>S4XIJ4_9CORY</name>